<evidence type="ECO:0000256" key="6">
    <source>
        <dbReference type="ARBA" id="ARBA00022989"/>
    </source>
</evidence>
<dbReference type="InterPro" id="IPR018108">
    <property type="entry name" value="MCP_transmembrane"/>
</dbReference>
<organism evidence="11 12">
    <name type="scientific">Drosophila suzukii</name>
    <name type="common">Spotted-wing drosophila fruit fly</name>
    <dbReference type="NCBI Taxonomy" id="28584"/>
    <lineage>
        <taxon>Eukaryota</taxon>
        <taxon>Metazoa</taxon>
        <taxon>Ecdysozoa</taxon>
        <taxon>Arthropoda</taxon>
        <taxon>Hexapoda</taxon>
        <taxon>Insecta</taxon>
        <taxon>Pterygota</taxon>
        <taxon>Neoptera</taxon>
        <taxon>Endopterygota</taxon>
        <taxon>Diptera</taxon>
        <taxon>Brachycera</taxon>
        <taxon>Muscomorpha</taxon>
        <taxon>Ephydroidea</taxon>
        <taxon>Drosophilidae</taxon>
        <taxon>Drosophila</taxon>
        <taxon>Sophophora</taxon>
    </lineage>
</organism>
<feature type="repeat" description="Solcar" evidence="8">
    <location>
        <begin position="199"/>
        <end position="283"/>
    </location>
</feature>
<protein>
    <submittedName>
        <fullName evidence="12">Mitochondrial dicarboxylate carrier</fullName>
    </submittedName>
</protein>
<dbReference type="CTD" id="54520426"/>
<evidence type="ECO:0000313" key="12">
    <source>
        <dbReference type="RefSeq" id="XP_036674387.1"/>
    </source>
</evidence>
<dbReference type="Gene3D" id="1.50.40.10">
    <property type="entry name" value="Mitochondrial carrier domain"/>
    <property type="match status" value="1"/>
</dbReference>
<evidence type="ECO:0000256" key="9">
    <source>
        <dbReference type="RuleBase" id="RU000488"/>
    </source>
</evidence>
<sequence>MSIRRTGLMSYNQKRIARWYFGGVASSIAALITHPIDLMKVLMQTQAEKLSMVRTTQKILREQGVLALYNGISASMLRQYTYTLSRFGIYTVGSGMMDTSTMGRKTLLAAIAGGIGGYVGAPADLINVRLQNDVKLPQEKRRNYKHAIDGLVRITREEGWRSLFNGSSMTALRGMLMTVGQIAFYEQSKSSLVHLGMPENMGTYITASIISATVATTLTQPIDVVKTRRMNAAPGEYSGLADVFIKTSREGPLAFFKGYTPSLMRLMPHTVLLFLGLEFLRTHFGYLPEPKQVGPYYRYDDVDDD</sequence>
<dbReference type="GO" id="GO:0016020">
    <property type="term" value="C:membrane"/>
    <property type="evidence" value="ECO:0007669"/>
    <property type="project" value="UniProtKB-SubCell"/>
</dbReference>
<gene>
    <name evidence="12" type="primary">Dic2</name>
</gene>
<comment type="similarity">
    <text evidence="2 9">Belongs to the mitochondrial carrier (TC 2.A.29) family.</text>
</comment>
<dbReference type="InterPro" id="IPR023395">
    <property type="entry name" value="MCP_dom_sf"/>
</dbReference>
<evidence type="ECO:0000256" key="2">
    <source>
        <dbReference type="ARBA" id="ARBA00006375"/>
    </source>
</evidence>
<keyword evidence="5" id="KW-0677">Repeat</keyword>
<dbReference type="SUPFAM" id="SSF103506">
    <property type="entry name" value="Mitochondrial carrier"/>
    <property type="match status" value="1"/>
</dbReference>
<dbReference type="GeneID" id="118877920"/>
<keyword evidence="4 8" id="KW-0812">Transmembrane</keyword>
<evidence type="ECO:0000256" key="7">
    <source>
        <dbReference type="ARBA" id="ARBA00023136"/>
    </source>
</evidence>
<evidence type="ECO:0000256" key="8">
    <source>
        <dbReference type="PROSITE-ProRule" id="PRU00282"/>
    </source>
</evidence>
<keyword evidence="11" id="KW-1185">Reference proteome</keyword>
<dbReference type="Proteomes" id="UP001652628">
    <property type="component" value="Chromosome 3"/>
</dbReference>
<evidence type="ECO:0000256" key="5">
    <source>
        <dbReference type="ARBA" id="ARBA00022737"/>
    </source>
</evidence>
<feature type="repeat" description="Solcar" evidence="8">
    <location>
        <begin position="13"/>
        <end position="96"/>
    </location>
</feature>
<feature type="transmembrane region" description="Helical" evidence="10">
    <location>
        <begin position="20"/>
        <end position="43"/>
    </location>
</feature>
<keyword evidence="6 10" id="KW-1133">Transmembrane helix</keyword>
<dbReference type="Pfam" id="PF00153">
    <property type="entry name" value="Mito_carr"/>
    <property type="match status" value="3"/>
</dbReference>
<keyword evidence="3 9" id="KW-0813">Transport</keyword>
<name>A0AB40A9V8_DROSZ</name>
<dbReference type="InterPro" id="IPR050391">
    <property type="entry name" value="Mito_Metabolite_Transporter"/>
</dbReference>
<comment type="subcellular location">
    <subcellularLocation>
        <location evidence="1">Membrane</location>
        <topology evidence="1">Multi-pass membrane protein</topology>
    </subcellularLocation>
</comment>
<feature type="repeat" description="Solcar" evidence="8">
    <location>
        <begin position="104"/>
        <end position="191"/>
    </location>
</feature>
<evidence type="ECO:0000256" key="4">
    <source>
        <dbReference type="ARBA" id="ARBA00022692"/>
    </source>
</evidence>
<dbReference type="PANTHER" id="PTHR45618">
    <property type="entry name" value="MITOCHONDRIAL DICARBOXYLATE CARRIER-RELATED"/>
    <property type="match status" value="1"/>
</dbReference>
<evidence type="ECO:0000313" key="11">
    <source>
        <dbReference type="Proteomes" id="UP001652628"/>
    </source>
</evidence>
<evidence type="ECO:0000256" key="10">
    <source>
        <dbReference type="SAM" id="Phobius"/>
    </source>
</evidence>
<dbReference type="PROSITE" id="PS50920">
    <property type="entry name" value="SOLCAR"/>
    <property type="match status" value="3"/>
</dbReference>
<dbReference type="AlphaFoldDB" id="A0AB40A9V8"/>
<accession>A0AB40A9V8</accession>
<evidence type="ECO:0000256" key="3">
    <source>
        <dbReference type="ARBA" id="ARBA00022448"/>
    </source>
</evidence>
<proteinExistence type="inferred from homology"/>
<keyword evidence="7 8" id="KW-0472">Membrane</keyword>
<reference evidence="12" key="1">
    <citation type="submission" date="2025-08" db="UniProtKB">
        <authorList>
            <consortium name="RefSeq"/>
        </authorList>
    </citation>
    <scope>IDENTIFICATION</scope>
</reference>
<dbReference type="RefSeq" id="XP_036674387.1">
    <property type="nucleotide sequence ID" value="XM_036818492.3"/>
</dbReference>
<evidence type="ECO:0000256" key="1">
    <source>
        <dbReference type="ARBA" id="ARBA00004141"/>
    </source>
</evidence>